<reference evidence="1" key="2">
    <citation type="journal article" date="2015" name="Fish Shellfish Immunol.">
        <title>Early steps in the European eel (Anguilla anguilla)-Vibrio vulnificus interaction in the gills: Role of the RtxA13 toxin.</title>
        <authorList>
            <person name="Callol A."/>
            <person name="Pajuelo D."/>
            <person name="Ebbesson L."/>
            <person name="Teles M."/>
            <person name="MacKenzie S."/>
            <person name="Amaro C."/>
        </authorList>
    </citation>
    <scope>NUCLEOTIDE SEQUENCE</scope>
</reference>
<proteinExistence type="predicted"/>
<dbReference type="AlphaFoldDB" id="A0A0E9Q0V7"/>
<protein>
    <submittedName>
        <fullName evidence="1">Uncharacterized protein</fullName>
    </submittedName>
</protein>
<organism evidence="1">
    <name type="scientific">Anguilla anguilla</name>
    <name type="common">European freshwater eel</name>
    <name type="synonym">Muraena anguilla</name>
    <dbReference type="NCBI Taxonomy" id="7936"/>
    <lineage>
        <taxon>Eukaryota</taxon>
        <taxon>Metazoa</taxon>
        <taxon>Chordata</taxon>
        <taxon>Craniata</taxon>
        <taxon>Vertebrata</taxon>
        <taxon>Euteleostomi</taxon>
        <taxon>Actinopterygii</taxon>
        <taxon>Neopterygii</taxon>
        <taxon>Teleostei</taxon>
        <taxon>Anguilliformes</taxon>
        <taxon>Anguillidae</taxon>
        <taxon>Anguilla</taxon>
    </lineage>
</organism>
<evidence type="ECO:0000313" key="1">
    <source>
        <dbReference type="EMBL" id="JAH10374.1"/>
    </source>
</evidence>
<accession>A0A0E9Q0V7</accession>
<dbReference type="EMBL" id="GBXM01098203">
    <property type="protein sequence ID" value="JAH10374.1"/>
    <property type="molecule type" value="Transcribed_RNA"/>
</dbReference>
<reference evidence="1" key="1">
    <citation type="submission" date="2014-11" db="EMBL/GenBank/DDBJ databases">
        <authorList>
            <person name="Amaro Gonzalez C."/>
        </authorList>
    </citation>
    <scope>NUCLEOTIDE SEQUENCE</scope>
</reference>
<name>A0A0E9Q0V7_ANGAN</name>
<sequence>MTRTSPSGMYSMLLTDASKGRLFTTSILDLSQSRTVLSSAAERICLSLLHHRAFLMAEVWPVISWGSASGLLRS</sequence>